<proteinExistence type="predicted"/>
<dbReference type="AlphaFoldDB" id="A0A0R0M1V2"/>
<protein>
    <submittedName>
        <fullName evidence="2">Putative POPLD, Ribonuclease P/MRP, subunit POP1 protein</fullName>
    </submittedName>
</protein>
<accession>A0A0R0M1V2</accession>
<organism evidence="2 3">
    <name type="scientific">Pseudoloma neurophilia</name>
    <dbReference type="NCBI Taxonomy" id="146866"/>
    <lineage>
        <taxon>Eukaryota</taxon>
        <taxon>Fungi</taxon>
        <taxon>Fungi incertae sedis</taxon>
        <taxon>Microsporidia</taxon>
        <taxon>Pseudoloma</taxon>
    </lineage>
</organism>
<feature type="domain" description="Pop1 N-terminal" evidence="1">
    <location>
        <begin position="9"/>
        <end position="59"/>
    </location>
</feature>
<evidence type="ECO:0000313" key="2">
    <source>
        <dbReference type="EMBL" id="KRH92999.1"/>
    </source>
</evidence>
<evidence type="ECO:0000313" key="3">
    <source>
        <dbReference type="Proteomes" id="UP000051530"/>
    </source>
</evidence>
<dbReference type="Proteomes" id="UP000051530">
    <property type="component" value="Unassembled WGS sequence"/>
</dbReference>
<dbReference type="VEuPathDB" id="MicrosporidiaDB:M153_17910001589"/>
<gene>
    <name evidence="2" type="ORF">M153_17910001589</name>
</gene>
<reference evidence="2 3" key="1">
    <citation type="submission" date="2015-07" db="EMBL/GenBank/DDBJ databases">
        <title>The genome of Pseudoloma neurophilia, a relevant intracellular parasite of the zebrafish.</title>
        <authorList>
            <person name="Ndikumana S."/>
            <person name="Pelin A."/>
            <person name="Sanders J."/>
            <person name="Corradi N."/>
        </authorList>
    </citation>
    <scope>NUCLEOTIDE SEQUENCE [LARGE SCALE GENOMIC DNA]</scope>
    <source>
        <strain evidence="2 3">MK1</strain>
    </source>
</reference>
<name>A0A0R0M1V2_9MICR</name>
<keyword evidence="3" id="KW-1185">Reference proteome</keyword>
<comment type="caution">
    <text evidence="2">The sequence shown here is derived from an EMBL/GenBank/DDBJ whole genome shotgun (WGS) entry which is preliminary data.</text>
</comment>
<dbReference type="InterPro" id="IPR009723">
    <property type="entry name" value="Pop1_N"/>
</dbReference>
<dbReference type="EMBL" id="LGUB01000540">
    <property type="protein sequence ID" value="KRH92999.1"/>
    <property type="molecule type" value="Genomic_DNA"/>
</dbReference>
<evidence type="ECO:0000259" key="1">
    <source>
        <dbReference type="Pfam" id="PF06978"/>
    </source>
</evidence>
<dbReference type="OrthoDB" id="442863at2759"/>
<sequence length="434" mass="52167">MQPIDTDDFLAEKKDDIIAIEQHLQSRKKQQMDFQRLPFHKRRRTGSYCPKRRRNRKRQNENWTFLHRYFAKRFNMVKIQNKSFPLTRNQKSAGLSHKGHSFLFLTGLNCYIFYENDFHSIFEKNLEICDTEFDFIKSRNHYNQYRSVDSNSRFKKFPLILKRKKHLFMFTFDELDEITRNKAIFHSENVFQVLKPQEELHEGVSLIKHVKKIKEIDISEFLESNEKENSFILTLIQDLPFLVLFSENSKICTQYLTYNYFLISIDEYVRICHDILIVPLFYSTENIFRTYEDAIEENNCKKWWRTPTGKRHPLLKFSENNQHNDILENKTMYFDKLSESARIFPFKLPKLCFKSVYQFKIDSGTLEKGSTVYFKNDNERIHIGYVIYGQFSYRHGLYIGTFLIFNKFSDEKLENNLLCAVSLHSGKEIKLNLM</sequence>
<dbReference type="Pfam" id="PF06978">
    <property type="entry name" value="POP1_N"/>
    <property type="match status" value="1"/>
</dbReference>